<dbReference type="EMBL" id="PQGA01000006">
    <property type="protein sequence ID" value="POR51653.1"/>
    <property type="molecule type" value="Genomic_DNA"/>
</dbReference>
<evidence type="ECO:0000313" key="4">
    <source>
        <dbReference type="Proteomes" id="UP000237381"/>
    </source>
</evidence>
<feature type="region of interest" description="Disordered" evidence="1">
    <location>
        <begin position="318"/>
        <end position="346"/>
    </location>
</feature>
<dbReference type="RefSeq" id="WP_103704892.1">
    <property type="nucleotide sequence ID" value="NZ_PQGA01000006.1"/>
</dbReference>
<feature type="transmembrane region" description="Helical" evidence="2">
    <location>
        <begin position="241"/>
        <end position="261"/>
    </location>
</feature>
<evidence type="ECO:0000256" key="2">
    <source>
        <dbReference type="SAM" id="Phobius"/>
    </source>
</evidence>
<keyword evidence="4" id="KW-1185">Reference proteome</keyword>
<proteinExistence type="predicted"/>
<name>A0A2S4MA72_9BURK</name>
<reference evidence="3 4" key="1">
    <citation type="submission" date="2018-01" db="EMBL/GenBank/DDBJ databases">
        <title>Genomic Encyclopedia of Type Strains, Phase III (KMG-III): the genomes of soil and plant-associated and newly described type strains.</title>
        <authorList>
            <person name="Whitman W."/>
        </authorList>
    </citation>
    <scope>NUCLEOTIDE SEQUENCE [LARGE SCALE GENOMIC DNA]</scope>
    <source>
        <strain evidence="3 4">JCM 18070</strain>
    </source>
</reference>
<evidence type="ECO:0000256" key="1">
    <source>
        <dbReference type="SAM" id="MobiDB-lite"/>
    </source>
</evidence>
<protein>
    <submittedName>
        <fullName evidence="3">Uncharacterized protein</fullName>
    </submittedName>
</protein>
<organism evidence="3 4">
    <name type="scientific">Paraburkholderia eburnea</name>
    <dbReference type="NCBI Taxonomy" id="1189126"/>
    <lineage>
        <taxon>Bacteria</taxon>
        <taxon>Pseudomonadati</taxon>
        <taxon>Pseudomonadota</taxon>
        <taxon>Betaproteobacteria</taxon>
        <taxon>Burkholderiales</taxon>
        <taxon>Burkholderiaceae</taxon>
        <taxon>Paraburkholderia</taxon>
    </lineage>
</organism>
<sequence length="383" mass="38586">MSSSKDAIRGSLVVLEAVDAARNTRAFLLFIACAIAALVVAGVFVGIAGTLASNGAFVIGGLFSFVGSLAAAILVATGVSAAGKTLMDQIQGRPALGARDALIAGLFTLPKLAAIFLIEIAIFLAFMIVLAIVLFICKIPFLGPLLYTVVYPIASVIGGILWFSFMFVVNPLAAPAFWEGYGVRAALGTLGMNRGALNIGRLLPPIVQQMVLLFVVGVVAFIASTIVFGGSAFVAALASGIIGFGGSLLSLYSGLGFGGFGGMGGMGGGMSGYLLATLVGVGILGALAYTFPLLVYLAGICNIFLNLAGTHSAPPAIGDVPTSPTPRSPLAPETVSPRDPSYAPAAQPHVADAAAPACKACGASAQPEDAFCGECGADLPRGV</sequence>
<feature type="transmembrane region" description="Helical" evidence="2">
    <location>
        <begin position="149"/>
        <end position="169"/>
    </location>
</feature>
<accession>A0A2S4MA72</accession>
<keyword evidence="2" id="KW-0812">Transmembrane</keyword>
<comment type="caution">
    <text evidence="3">The sequence shown here is derived from an EMBL/GenBank/DDBJ whole genome shotgun (WGS) entry which is preliminary data.</text>
</comment>
<evidence type="ECO:0000313" key="3">
    <source>
        <dbReference type="EMBL" id="POR51653.1"/>
    </source>
</evidence>
<dbReference type="Proteomes" id="UP000237381">
    <property type="component" value="Unassembled WGS sequence"/>
</dbReference>
<feature type="transmembrane region" description="Helical" evidence="2">
    <location>
        <begin position="211"/>
        <end position="235"/>
    </location>
</feature>
<feature type="transmembrane region" description="Helical" evidence="2">
    <location>
        <begin position="56"/>
        <end position="79"/>
    </location>
</feature>
<keyword evidence="2" id="KW-0472">Membrane</keyword>
<dbReference type="AlphaFoldDB" id="A0A2S4MA72"/>
<feature type="transmembrane region" description="Helical" evidence="2">
    <location>
        <begin position="26"/>
        <end position="49"/>
    </location>
</feature>
<feature type="transmembrane region" description="Helical" evidence="2">
    <location>
        <begin position="112"/>
        <end position="137"/>
    </location>
</feature>
<gene>
    <name evidence="3" type="ORF">B0G62_106187</name>
</gene>
<keyword evidence="2" id="KW-1133">Transmembrane helix</keyword>
<dbReference type="OrthoDB" id="8795105at2"/>
<feature type="transmembrane region" description="Helical" evidence="2">
    <location>
        <begin position="273"/>
        <end position="297"/>
    </location>
</feature>